<keyword evidence="2" id="KW-0378">Hydrolase</keyword>
<dbReference type="InterPro" id="IPR000917">
    <property type="entry name" value="Sulfatase_N"/>
</dbReference>
<organism evidence="4 5">
    <name type="scientific">Caulobacter ginsengisoli</name>
    <dbReference type="NCBI Taxonomy" id="400775"/>
    <lineage>
        <taxon>Bacteria</taxon>
        <taxon>Pseudomonadati</taxon>
        <taxon>Pseudomonadota</taxon>
        <taxon>Alphaproteobacteria</taxon>
        <taxon>Caulobacterales</taxon>
        <taxon>Caulobacteraceae</taxon>
        <taxon>Caulobacter</taxon>
    </lineage>
</organism>
<comment type="caution">
    <text evidence="4">The sequence shown here is derived from an EMBL/GenBank/DDBJ whole genome shotgun (WGS) entry which is preliminary data.</text>
</comment>
<evidence type="ECO:0000259" key="3">
    <source>
        <dbReference type="Pfam" id="PF00884"/>
    </source>
</evidence>
<evidence type="ECO:0000313" key="5">
    <source>
        <dbReference type="Proteomes" id="UP001228905"/>
    </source>
</evidence>
<dbReference type="PANTHER" id="PTHR45953:SF1">
    <property type="entry name" value="IDURONATE 2-SULFATASE"/>
    <property type="match status" value="1"/>
</dbReference>
<dbReference type="Proteomes" id="UP001228905">
    <property type="component" value="Unassembled WGS sequence"/>
</dbReference>
<dbReference type="Gene3D" id="3.40.720.10">
    <property type="entry name" value="Alkaline Phosphatase, subunit A"/>
    <property type="match status" value="1"/>
</dbReference>
<evidence type="ECO:0000256" key="1">
    <source>
        <dbReference type="ARBA" id="ARBA00022723"/>
    </source>
</evidence>
<accession>A0ABU0ISI0</accession>
<reference evidence="4 5" key="1">
    <citation type="submission" date="2023-07" db="EMBL/GenBank/DDBJ databases">
        <title>Genomic Encyclopedia of Type Strains, Phase IV (KMG-IV): sequencing the most valuable type-strain genomes for metagenomic binning, comparative biology and taxonomic classification.</title>
        <authorList>
            <person name="Goeker M."/>
        </authorList>
    </citation>
    <scope>NUCLEOTIDE SEQUENCE [LARGE SCALE GENOMIC DNA]</scope>
    <source>
        <strain evidence="4 5">DSM 18695</strain>
    </source>
</reference>
<name>A0ABU0ISI0_9CAUL</name>
<dbReference type="RefSeq" id="WP_307350005.1">
    <property type="nucleotide sequence ID" value="NZ_JAUSVS010000005.1"/>
</dbReference>
<dbReference type="SUPFAM" id="SSF53649">
    <property type="entry name" value="Alkaline phosphatase-like"/>
    <property type="match status" value="1"/>
</dbReference>
<keyword evidence="5" id="KW-1185">Reference proteome</keyword>
<sequence length="472" mass="52471">MNILLITLDQFRADCLGCAGHPLVRTPHLDRLAREGVRLARHYSQSTPCGPGRASLYTGLYQMNHRVVANGAPLDARLDNIAWAARRAGYEPTLFGYTDQAVDPRETTGPDDPRLQSYEGVLPGFAPTCHLPMDKPNAWLAWLRELGHVVGDDPMEVLIGESDRPAEHSMAAFLTDRLLDWMGAQTGPWFAHLSHLRPHPPYNAAGCYATLYDPADVGEAIAPADQRHPLHDLLLSNRALKLPADPATMRAQYYGMISEVDAQLGRVWAALEAAGQWDDTFILVTADHGEQLGDHGLIQKAGWFEESHHVLGLVRDPRHPGRHGQVVEAFTENVDVLPTLAQVMGVEAWADGQALTPWLTGTAETWREAAHWEFDWRFPLIGRADPDDPRLEQMNLAVLRTETAAYVHFADGSWLAFDLAADPTWRTPLTDPAAVLALAQDMLSWRARHADRTLSGFLVQNGPRGRWPLRRN</sequence>
<dbReference type="EMBL" id="JAUSVS010000005">
    <property type="protein sequence ID" value="MDQ0464966.1"/>
    <property type="molecule type" value="Genomic_DNA"/>
</dbReference>
<protein>
    <submittedName>
        <fullName evidence="4">Arylsulfatase A-like enzyme</fullName>
    </submittedName>
</protein>
<gene>
    <name evidence="4" type="ORF">QO010_002750</name>
</gene>
<dbReference type="PANTHER" id="PTHR45953">
    <property type="entry name" value="IDURONATE 2-SULFATASE"/>
    <property type="match status" value="1"/>
</dbReference>
<keyword evidence="1" id="KW-0479">Metal-binding</keyword>
<evidence type="ECO:0000256" key="2">
    <source>
        <dbReference type="ARBA" id="ARBA00022801"/>
    </source>
</evidence>
<evidence type="ECO:0000313" key="4">
    <source>
        <dbReference type="EMBL" id="MDQ0464966.1"/>
    </source>
</evidence>
<proteinExistence type="predicted"/>
<dbReference type="Pfam" id="PF00884">
    <property type="entry name" value="Sulfatase"/>
    <property type="match status" value="1"/>
</dbReference>
<dbReference type="InterPro" id="IPR017850">
    <property type="entry name" value="Alkaline_phosphatase_core_sf"/>
</dbReference>
<feature type="domain" description="Sulfatase N-terminal" evidence="3">
    <location>
        <begin position="2"/>
        <end position="346"/>
    </location>
</feature>